<dbReference type="RefSeq" id="WP_171596309.1">
    <property type="nucleotide sequence ID" value="NZ_RZNH01000026.1"/>
</dbReference>
<evidence type="ECO:0000259" key="4">
    <source>
        <dbReference type="Pfam" id="PF00326"/>
    </source>
</evidence>
<proteinExistence type="predicted"/>
<dbReference type="Pfam" id="PF07676">
    <property type="entry name" value="PD40"/>
    <property type="match status" value="1"/>
</dbReference>
<gene>
    <name evidence="5" type="ORF">ELS83_14560</name>
</gene>
<dbReference type="SUPFAM" id="SSF82171">
    <property type="entry name" value="DPP6 N-terminal domain-like"/>
    <property type="match status" value="1"/>
</dbReference>
<name>A0ABX1WY45_9BACT</name>
<keyword evidence="1" id="KW-0732">Signal</keyword>
<dbReference type="Gene3D" id="2.120.10.30">
    <property type="entry name" value="TolB, C-terminal domain"/>
    <property type="match status" value="2"/>
</dbReference>
<evidence type="ECO:0000313" key="6">
    <source>
        <dbReference type="Proteomes" id="UP000732105"/>
    </source>
</evidence>
<keyword evidence="3" id="KW-0645">Protease</keyword>
<comment type="caution">
    <text evidence="5">The sequence shown here is derived from an EMBL/GenBank/DDBJ whole genome shotgun (WGS) entry which is preliminary data.</text>
</comment>
<dbReference type="PROSITE" id="PS51257">
    <property type="entry name" value="PROKAR_LIPOPROTEIN"/>
    <property type="match status" value="1"/>
</dbReference>
<dbReference type="PANTHER" id="PTHR42776">
    <property type="entry name" value="SERINE PEPTIDASE S9 FAMILY MEMBER"/>
    <property type="match status" value="1"/>
</dbReference>
<keyword evidence="2" id="KW-0378">Hydrolase</keyword>
<dbReference type="Proteomes" id="UP000732105">
    <property type="component" value="Unassembled WGS sequence"/>
</dbReference>
<dbReference type="InterPro" id="IPR011042">
    <property type="entry name" value="6-blade_b-propeller_TolB-like"/>
</dbReference>
<accession>A0ABX1WY45</accession>
<evidence type="ECO:0000256" key="1">
    <source>
        <dbReference type="ARBA" id="ARBA00022729"/>
    </source>
</evidence>
<dbReference type="EMBL" id="RZNH01000026">
    <property type="protein sequence ID" value="NOU61045.1"/>
    <property type="molecule type" value="Genomic_DNA"/>
</dbReference>
<dbReference type="InterPro" id="IPR001375">
    <property type="entry name" value="Peptidase_S9_cat"/>
</dbReference>
<keyword evidence="6" id="KW-1185">Reference proteome</keyword>
<dbReference type="SUPFAM" id="SSF53474">
    <property type="entry name" value="alpha/beta-Hydrolases"/>
    <property type="match status" value="1"/>
</dbReference>
<dbReference type="InterPro" id="IPR029058">
    <property type="entry name" value="AB_hydrolase_fold"/>
</dbReference>
<dbReference type="Gene3D" id="3.40.50.1820">
    <property type="entry name" value="alpha/beta hydrolase"/>
    <property type="match status" value="1"/>
</dbReference>
<dbReference type="PANTHER" id="PTHR42776:SF13">
    <property type="entry name" value="DIPEPTIDYL-PEPTIDASE 5"/>
    <property type="match status" value="1"/>
</dbReference>
<reference evidence="5 6" key="1">
    <citation type="submission" date="2018-12" db="EMBL/GenBank/DDBJ databases">
        <title>Marinifilum JC070 sp. nov., a marine bacterium isolated from Yongle Blue Hole in the South China Sea.</title>
        <authorList>
            <person name="Fu T."/>
        </authorList>
    </citation>
    <scope>NUCLEOTIDE SEQUENCE [LARGE SCALE GENOMIC DNA]</scope>
    <source>
        <strain evidence="5 6">JC070</strain>
    </source>
</reference>
<protein>
    <submittedName>
        <fullName evidence="5">S9 family peptidase</fullName>
    </submittedName>
</protein>
<feature type="domain" description="Peptidase S9 prolyl oligopeptidase catalytic" evidence="4">
    <location>
        <begin position="484"/>
        <end position="696"/>
    </location>
</feature>
<keyword evidence="3" id="KW-0720">Serine protease</keyword>
<evidence type="ECO:0000256" key="2">
    <source>
        <dbReference type="ARBA" id="ARBA00022801"/>
    </source>
</evidence>
<sequence length="697" mass="79898">MTNKYFLLGLALIAGLSSCEQKATESNNDSSYKTPETKLASDVMTPEVLWSFGRLGGESISPDEKTVLYGVTYFNKEENKSYRDLYTVPVAGGDAVQITNTAGKEWGERWTKDGKIAFLSAESGSVQAWEMNADGTGRTQLTNVEGGINDFKFSPDESKIVYSKEVKLEDNVQDKHPDLKKAEARLINEQFYRHWDHWVVTYTHLFVADFTRNNMLKGGKDIMEGEKWEAPVRPWGGMEQVNWTVDGKNIAYSSRKKYGIDYALSTNTDIYFYNLESGETKNMTKGMMGYDNNLTFSPDGKYMAWESMERDGYEADKHRLFLMDLTSGEAKDMTEGWDQNAGHLSWTKDSKSIYFISDYHATDEIYRMDIADGKIHKITEGVHNYQTVHPVGDQLIAKRVSMSKPAELYNVDAKSGEAKEISFVNKHILDQLTMGTVEKRWVKTTDNKQMLVWVIKPPHFDENKKYPAVLYCQGGPQGTVSQFWSYRWNFQMMAANDYVIVAPNRRGLPGFGQEWNEQISGDYGGQNMKDYLSAIDNVKAEKYVDEDRLGCVGASYGGFSAFWLAGHHQKRFKAFIAHCGMFNLESQYLETEEMWFVNWDLGGAYWEKDNKIAQRSYANSPHKFVDKWDTPIMVIHGQKDYRIDASQGMEAFNAARLRGIPTQYLYFPEENHWVLGVQNGILWQREFAGWLDKWLKE</sequence>
<evidence type="ECO:0000313" key="5">
    <source>
        <dbReference type="EMBL" id="NOU61045.1"/>
    </source>
</evidence>
<dbReference type="Pfam" id="PF00326">
    <property type="entry name" value="Peptidase_S9"/>
    <property type="match status" value="1"/>
</dbReference>
<dbReference type="InterPro" id="IPR011659">
    <property type="entry name" value="WD40"/>
</dbReference>
<evidence type="ECO:0000256" key="3">
    <source>
        <dbReference type="ARBA" id="ARBA00022825"/>
    </source>
</evidence>
<organism evidence="5 6">
    <name type="scientific">Marinifilum caeruleilacunae</name>
    <dbReference type="NCBI Taxonomy" id="2499076"/>
    <lineage>
        <taxon>Bacteria</taxon>
        <taxon>Pseudomonadati</taxon>
        <taxon>Bacteroidota</taxon>
        <taxon>Bacteroidia</taxon>
        <taxon>Marinilabiliales</taxon>
        <taxon>Marinifilaceae</taxon>
    </lineage>
</organism>